<dbReference type="EMBL" id="BAAAQM010000002">
    <property type="protein sequence ID" value="GAA1952462.1"/>
    <property type="molecule type" value="Genomic_DNA"/>
</dbReference>
<keyword evidence="2" id="KW-1185">Reference proteome</keyword>
<name>A0ABN2QIE1_9ACTN</name>
<protein>
    <submittedName>
        <fullName evidence="1">Uncharacterized protein</fullName>
    </submittedName>
</protein>
<organism evidence="1 2">
    <name type="scientific">Catenulispora subtropica</name>
    <dbReference type="NCBI Taxonomy" id="450798"/>
    <lineage>
        <taxon>Bacteria</taxon>
        <taxon>Bacillati</taxon>
        <taxon>Actinomycetota</taxon>
        <taxon>Actinomycetes</taxon>
        <taxon>Catenulisporales</taxon>
        <taxon>Catenulisporaceae</taxon>
        <taxon>Catenulispora</taxon>
    </lineage>
</organism>
<proteinExistence type="predicted"/>
<evidence type="ECO:0000313" key="1">
    <source>
        <dbReference type="EMBL" id="GAA1952462.1"/>
    </source>
</evidence>
<sequence length="221" mass="24886">MAGMAGMAGKPGTLELRTRISRVALEGREYRVIRPDRPEARMVLLDQDVWLGGYADRPAIKQLVTLWALAAGSPRSLVYVPMRQNTTPCEGRKLDLVLAHHSVQFRPSRWTALRARLGTGAPHTVRIPDPGTPDLDYSRYWHRENRDFPFYDNAADTLFIAGSREAFRRDAVDLRKLLAATADCAPSEHACAELEAGRWPDFATRHGTPSRLHLQYEPTGW</sequence>
<evidence type="ECO:0000313" key="2">
    <source>
        <dbReference type="Proteomes" id="UP001499854"/>
    </source>
</evidence>
<dbReference type="Proteomes" id="UP001499854">
    <property type="component" value="Unassembled WGS sequence"/>
</dbReference>
<comment type="caution">
    <text evidence="1">The sequence shown here is derived from an EMBL/GenBank/DDBJ whole genome shotgun (WGS) entry which is preliminary data.</text>
</comment>
<accession>A0ABN2QIE1</accession>
<gene>
    <name evidence="1" type="ORF">GCM10009838_04480</name>
</gene>
<reference evidence="1 2" key="1">
    <citation type="journal article" date="2019" name="Int. J. Syst. Evol. Microbiol.">
        <title>The Global Catalogue of Microorganisms (GCM) 10K type strain sequencing project: providing services to taxonomists for standard genome sequencing and annotation.</title>
        <authorList>
            <consortium name="The Broad Institute Genomics Platform"/>
            <consortium name="The Broad Institute Genome Sequencing Center for Infectious Disease"/>
            <person name="Wu L."/>
            <person name="Ma J."/>
        </authorList>
    </citation>
    <scope>NUCLEOTIDE SEQUENCE [LARGE SCALE GENOMIC DNA]</scope>
    <source>
        <strain evidence="1 2">JCM 16013</strain>
    </source>
</reference>